<name>A0AAV7VQY3_PLEWA</name>
<keyword evidence="3" id="KW-1185">Reference proteome</keyword>
<dbReference type="Proteomes" id="UP001066276">
    <property type="component" value="Chromosome 2_1"/>
</dbReference>
<sequence length="301" mass="31717">MGSPGSPPPSFLVLEKGLGPSDLAQSTAFDAVRFLARVYFPQASGLEPRPPQPRPLLAPLPGGQVHSGCSSSSGCLKATQGDSRTSKIRSSPGVTRRCRSPVPGMQAWESRGKSGGFRGVRGTGQGESAHRFHHQPCSFVRVAFEHRHASSRTCVTSRHHKGNLGSFSGVSLVAISHKMIPKLLTVGILLVGGSVKQLQQRGTGGREALLGPGAESLQQEGGAPPLGPCRSAYRHLPSSFTNSPYALLPPAPTIAAAAGRLPDVLSRLSEDRGAAVCRYHRASSRLSGCRESRSRILTLSP</sequence>
<feature type="region of interest" description="Disordered" evidence="1">
    <location>
        <begin position="71"/>
        <end position="117"/>
    </location>
</feature>
<reference evidence="2" key="1">
    <citation type="journal article" date="2022" name="bioRxiv">
        <title>Sequencing and chromosome-scale assembly of the giantPleurodeles waltlgenome.</title>
        <authorList>
            <person name="Brown T."/>
            <person name="Elewa A."/>
            <person name="Iarovenko S."/>
            <person name="Subramanian E."/>
            <person name="Araus A.J."/>
            <person name="Petzold A."/>
            <person name="Susuki M."/>
            <person name="Suzuki K.-i.T."/>
            <person name="Hayashi T."/>
            <person name="Toyoda A."/>
            <person name="Oliveira C."/>
            <person name="Osipova E."/>
            <person name="Leigh N.D."/>
            <person name="Simon A."/>
            <person name="Yun M.H."/>
        </authorList>
    </citation>
    <scope>NUCLEOTIDE SEQUENCE</scope>
    <source>
        <strain evidence="2">20211129_DDA</strain>
        <tissue evidence="2">Liver</tissue>
    </source>
</reference>
<feature type="compositionally biased region" description="Polar residues" evidence="1">
    <location>
        <begin position="71"/>
        <end position="93"/>
    </location>
</feature>
<gene>
    <name evidence="2" type="ORF">NDU88_006279</name>
</gene>
<protein>
    <submittedName>
        <fullName evidence="2">Uncharacterized protein</fullName>
    </submittedName>
</protein>
<evidence type="ECO:0000256" key="1">
    <source>
        <dbReference type="SAM" id="MobiDB-lite"/>
    </source>
</evidence>
<comment type="caution">
    <text evidence="2">The sequence shown here is derived from an EMBL/GenBank/DDBJ whole genome shotgun (WGS) entry which is preliminary data.</text>
</comment>
<organism evidence="2 3">
    <name type="scientific">Pleurodeles waltl</name>
    <name type="common">Iberian ribbed newt</name>
    <dbReference type="NCBI Taxonomy" id="8319"/>
    <lineage>
        <taxon>Eukaryota</taxon>
        <taxon>Metazoa</taxon>
        <taxon>Chordata</taxon>
        <taxon>Craniata</taxon>
        <taxon>Vertebrata</taxon>
        <taxon>Euteleostomi</taxon>
        <taxon>Amphibia</taxon>
        <taxon>Batrachia</taxon>
        <taxon>Caudata</taxon>
        <taxon>Salamandroidea</taxon>
        <taxon>Salamandridae</taxon>
        <taxon>Pleurodelinae</taxon>
        <taxon>Pleurodeles</taxon>
    </lineage>
</organism>
<evidence type="ECO:0000313" key="2">
    <source>
        <dbReference type="EMBL" id="KAJ1202479.1"/>
    </source>
</evidence>
<proteinExistence type="predicted"/>
<dbReference type="EMBL" id="JANPWB010000003">
    <property type="protein sequence ID" value="KAJ1202479.1"/>
    <property type="molecule type" value="Genomic_DNA"/>
</dbReference>
<evidence type="ECO:0000313" key="3">
    <source>
        <dbReference type="Proteomes" id="UP001066276"/>
    </source>
</evidence>
<dbReference type="AlphaFoldDB" id="A0AAV7VQY3"/>
<accession>A0AAV7VQY3</accession>